<dbReference type="Pfam" id="PF14013">
    <property type="entry name" value="MT0933_antitox"/>
    <property type="match status" value="1"/>
</dbReference>
<feature type="region of interest" description="Disordered" evidence="1">
    <location>
        <begin position="1"/>
        <end position="36"/>
    </location>
</feature>
<gene>
    <name evidence="2" type="ORF">CLV29_0800</name>
</gene>
<sequence length="64" mass="6840">MGIFDKAKDLASEHSDKVDQGIDQAGDAVDQKTGSKYEGQVDQAQDFAKDQFGGQPGEGEPKPE</sequence>
<dbReference type="InterPro" id="IPR028037">
    <property type="entry name" value="Antitoxin_Rv0909/MT0933"/>
</dbReference>
<organism evidence="2 3">
    <name type="scientific">Naumannella halotolerans</name>
    <dbReference type="NCBI Taxonomy" id="993414"/>
    <lineage>
        <taxon>Bacteria</taxon>
        <taxon>Bacillati</taxon>
        <taxon>Actinomycetota</taxon>
        <taxon>Actinomycetes</taxon>
        <taxon>Propionibacteriales</taxon>
        <taxon>Propionibacteriaceae</taxon>
        <taxon>Naumannella</taxon>
    </lineage>
</organism>
<dbReference type="Proteomes" id="UP000295371">
    <property type="component" value="Unassembled WGS sequence"/>
</dbReference>
<evidence type="ECO:0000256" key="1">
    <source>
        <dbReference type="SAM" id="MobiDB-lite"/>
    </source>
</evidence>
<name>A0A4R7J7I4_9ACTN</name>
<proteinExistence type="predicted"/>
<dbReference type="AlphaFoldDB" id="A0A4R7J7I4"/>
<dbReference type="EMBL" id="SOAW01000001">
    <property type="protein sequence ID" value="TDT33195.1"/>
    <property type="molecule type" value="Genomic_DNA"/>
</dbReference>
<feature type="compositionally biased region" description="Basic and acidic residues" evidence="1">
    <location>
        <begin position="1"/>
        <end position="20"/>
    </location>
</feature>
<evidence type="ECO:0000313" key="3">
    <source>
        <dbReference type="Proteomes" id="UP000295371"/>
    </source>
</evidence>
<reference evidence="2 3" key="1">
    <citation type="submission" date="2019-03" db="EMBL/GenBank/DDBJ databases">
        <title>Genomic Encyclopedia of Archaeal and Bacterial Type Strains, Phase II (KMG-II): from individual species to whole genera.</title>
        <authorList>
            <person name="Goeker M."/>
        </authorList>
    </citation>
    <scope>NUCLEOTIDE SEQUENCE [LARGE SCALE GENOMIC DNA]</scope>
    <source>
        <strain evidence="2 3">DSM 24323</strain>
    </source>
</reference>
<keyword evidence="3" id="KW-1185">Reference proteome</keyword>
<comment type="caution">
    <text evidence="2">The sequence shown here is derived from an EMBL/GenBank/DDBJ whole genome shotgun (WGS) entry which is preliminary data.</text>
</comment>
<dbReference type="OrthoDB" id="5125103at2"/>
<dbReference type="RefSeq" id="WP_133753747.1">
    <property type="nucleotide sequence ID" value="NZ_CP171129.1"/>
</dbReference>
<accession>A0A4R7J7I4</accession>
<protein>
    <submittedName>
        <fullName evidence="2">Antitoxin protein of toxin-antitoxin system</fullName>
    </submittedName>
</protein>
<evidence type="ECO:0000313" key="2">
    <source>
        <dbReference type="EMBL" id="TDT33195.1"/>
    </source>
</evidence>